<evidence type="ECO:0000313" key="3">
    <source>
        <dbReference type="Proteomes" id="UP000516437"/>
    </source>
</evidence>
<keyword evidence="1" id="KW-0732">Signal</keyword>
<dbReference type="EMBL" id="RXIC02000019">
    <property type="protein sequence ID" value="KAB1226758.1"/>
    <property type="molecule type" value="Genomic_DNA"/>
</dbReference>
<sequence length="89" mass="9993">MTCASRMLVKLSALAAHHGLTVTEGEPQQDAEVAVSEEQAMSYEEHCAMILSTPVVMERQVTVTNFDDLPFVERTIDELMVFKSWVSYL</sequence>
<evidence type="ECO:0000313" key="2">
    <source>
        <dbReference type="EMBL" id="KAB1226758.1"/>
    </source>
</evidence>
<protein>
    <submittedName>
        <fullName evidence="2">Uncharacterized protein</fullName>
    </submittedName>
</protein>
<keyword evidence="3" id="KW-1185">Reference proteome</keyword>
<feature type="chain" id="PRO_5025380952" evidence="1">
    <location>
        <begin position="26"/>
        <end position="89"/>
    </location>
</feature>
<dbReference type="Proteomes" id="UP000516437">
    <property type="component" value="Chromosome 1"/>
</dbReference>
<proteinExistence type="predicted"/>
<comment type="caution">
    <text evidence="2">The sequence shown here is derived from an EMBL/GenBank/DDBJ whole genome shotgun (WGS) entry which is preliminary data.</text>
</comment>
<dbReference type="AlphaFoldDB" id="A0A6A1WSI8"/>
<name>A0A6A1WSI8_9ROSI</name>
<reference evidence="2 3" key="1">
    <citation type="journal article" date="2019" name="Plant Biotechnol. J.">
        <title>The red bayberry genome and genetic basis of sex determination.</title>
        <authorList>
            <person name="Jia H.M."/>
            <person name="Jia H.J."/>
            <person name="Cai Q.L."/>
            <person name="Wang Y."/>
            <person name="Zhao H.B."/>
            <person name="Yang W.F."/>
            <person name="Wang G.Y."/>
            <person name="Li Y.H."/>
            <person name="Zhan D.L."/>
            <person name="Shen Y.T."/>
            <person name="Niu Q.F."/>
            <person name="Chang L."/>
            <person name="Qiu J."/>
            <person name="Zhao L."/>
            <person name="Xie H.B."/>
            <person name="Fu W.Y."/>
            <person name="Jin J."/>
            <person name="Li X.W."/>
            <person name="Jiao Y."/>
            <person name="Zhou C.C."/>
            <person name="Tu T."/>
            <person name="Chai C.Y."/>
            <person name="Gao J.L."/>
            <person name="Fan L.J."/>
            <person name="van de Weg E."/>
            <person name="Wang J.Y."/>
            <person name="Gao Z.S."/>
        </authorList>
    </citation>
    <scope>NUCLEOTIDE SEQUENCE [LARGE SCALE GENOMIC DNA]</scope>
    <source>
        <tissue evidence="2">Leaves</tissue>
    </source>
</reference>
<evidence type="ECO:0000256" key="1">
    <source>
        <dbReference type="SAM" id="SignalP"/>
    </source>
</evidence>
<gene>
    <name evidence="2" type="ORF">CJ030_MR1G022543</name>
</gene>
<accession>A0A6A1WSI8</accession>
<feature type="signal peptide" evidence="1">
    <location>
        <begin position="1"/>
        <end position="25"/>
    </location>
</feature>
<organism evidence="2 3">
    <name type="scientific">Morella rubra</name>
    <name type="common">Chinese bayberry</name>
    <dbReference type="NCBI Taxonomy" id="262757"/>
    <lineage>
        <taxon>Eukaryota</taxon>
        <taxon>Viridiplantae</taxon>
        <taxon>Streptophyta</taxon>
        <taxon>Embryophyta</taxon>
        <taxon>Tracheophyta</taxon>
        <taxon>Spermatophyta</taxon>
        <taxon>Magnoliopsida</taxon>
        <taxon>eudicotyledons</taxon>
        <taxon>Gunneridae</taxon>
        <taxon>Pentapetalae</taxon>
        <taxon>rosids</taxon>
        <taxon>fabids</taxon>
        <taxon>Fagales</taxon>
        <taxon>Myricaceae</taxon>
        <taxon>Morella</taxon>
    </lineage>
</organism>